<feature type="domain" description="DEAD-box RNA helicase Q" evidence="9">
    <location>
        <begin position="8"/>
        <end position="36"/>
    </location>
</feature>
<dbReference type="GO" id="GO:0005524">
    <property type="term" value="F:ATP binding"/>
    <property type="evidence" value="ECO:0007669"/>
    <property type="project" value="UniProtKB-KW"/>
</dbReference>
<dbReference type="SUPFAM" id="SSF52540">
    <property type="entry name" value="P-loop containing nucleoside triphosphate hydrolases"/>
    <property type="match status" value="1"/>
</dbReference>
<dbReference type="GO" id="GO:0016787">
    <property type="term" value="F:hydrolase activity"/>
    <property type="evidence" value="ECO:0007669"/>
    <property type="project" value="UniProtKB-KW"/>
</dbReference>
<dbReference type="InterPro" id="IPR000629">
    <property type="entry name" value="RNA-helicase_DEAD-box_CS"/>
</dbReference>
<accession>A0A1J5RYS9</accession>
<dbReference type="PROSITE" id="PS51192">
    <property type="entry name" value="HELICASE_ATP_BIND_1"/>
    <property type="match status" value="1"/>
</dbReference>
<dbReference type="FunFam" id="3.40.50.300:FF:000108">
    <property type="entry name" value="ATP-dependent RNA helicase RhlE"/>
    <property type="match status" value="1"/>
</dbReference>
<keyword evidence="4 10" id="KW-0347">Helicase</keyword>
<dbReference type="GO" id="GO:0003724">
    <property type="term" value="F:RNA helicase activity"/>
    <property type="evidence" value="ECO:0007669"/>
    <property type="project" value="UniProtKB-EC"/>
</dbReference>
<dbReference type="InterPro" id="IPR044742">
    <property type="entry name" value="DEAD/DEAH_RhlB"/>
</dbReference>
<name>A0A1J5RYS9_9ZZZZ</name>
<keyword evidence="2" id="KW-0547">Nucleotide-binding</keyword>
<protein>
    <submittedName>
        <fullName evidence="10">ATP-dependent RNA helicase RhlE</fullName>
        <ecNumber evidence="10">3.6.4.13</ecNumber>
    </submittedName>
</protein>
<dbReference type="InterPro" id="IPR014014">
    <property type="entry name" value="RNA_helicase_DEAD_Q_motif"/>
</dbReference>
<dbReference type="CDD" id="cd00268">
    <property type="entry name" value="DEADc"/>
    <property type="match status" value="1"/>
</dbReference>
<dbReference type="PANTHER" id="PTHR47959">
    <property type="entry name" value="ATP-DEPENDENT RNA HELICASE RHLE-RELATED"/>
    <property type="match status" value="1"/>
</dbReference>
<dbReference type="SMART" id="SM00490">
    <property type="entry name" value="HELICc"/>
    <property type="match status" value="1"/>
</dbReference>
<keyword evidence="1" id="KW-0963">Cytoplasm</keyword>
<comment type="caution">
    <text evidence="10">The sequence shown here is derived from an EMBL/GenBank/DDBJ whole genome shotgun (WGS) entry which is preliminary data.</text>
</comment>
<evidence type="ECO:0000259" key="8">
    <source>
        <dbReference type="PROSITE" id="PS51194"/>
    </source>
</evidence>
<dbReference type="CDD" id="cd18787">
    <property type="entry name" value="SF2_C_DEAD"/>
    <property type="match status" value="1"/>
</dbReference>
<evidence type="ECO:0000259" key="7">
    <source>
        <dbReference type="PROSITE" id="PS51192"/>
    </source>
</evidence>
<dbReference type="GO" id="GO:0005829">
    <property type="term" value="C:cytosol"/>
    <property type="evidence" value="ECO:0007669"/>
    <property type="project" value="TreeGrafter"/>
</dbReference>
<dbReference type="InterPro" id="IPR027417">
    <property type="entry name" value="P-loop_NTPase"/>
</dbReference>
<feature type="domain" description="Helicase C-terminal" evidence="8">
    <location>
        <begin position="225"/>
        <end position="388"/>
    </location>
</feature>
<organism evidence="10">
    <name type="scientific">mine drainage metagenome</name>
    <dbReference type="NCBI Taxonomy" id="410659"/>
    <lineage>
        <taxon>unclassified sequences</taxon>
        <taxon>metagenomes</taxon>
        <taxon>ecological metagenomes</taxon>
    </lineage>
</organism>
<dbReference type="PROSITE" id="PS00039">
    <property type="entry name" value="DEAD_ATP_HELICASE"/>
    <property type="match status" value="1"/>
</dbReference>
<dbReference type="AlphaFoldDB" id="A0A1J5RYS9"/>
<dbReference type="GO" id="GO:0003676">
    <property type="term" value="F:nucleic acid binding"/>
    <property type="evidence" value="ECO:0007669"/>
    <property type="project" value="InterPro"/>
</dbReference>
<evidence type="ECO:0000256" key="5">
    <source>
        <dbReference type="ARBA" id="ARBA00022840"/>
    </source>
</evidence>
<keyword evidence="3 10" id="KW-0378">Hydrolase</keyword>
<dbReference type="PANTHER" id="PTHR47959:SF13">
    <property type="entry name" value="ATP-DEPENDENT RNA HELICASE RHLE"/>
    <property type="match status" value="1"/>
</dbReference>
<dbReference type="PROSITE" id="PS51194">
    <property type="entry name" value="HELICASE_CTER"/>
    <property type="match status" value="1"/>
</dbReference>
<evidence type="ECO:0000256" key="4">
    <source>
        <dbReference type="ARBA" id="ARBA00022806"/>
    </source>
</evidence>
<dbReference type="Pfam" id="PF00270">
    <property type="entry name" value="DEAD"/>
    <property type="match status" value="1"/>
</dbReference>
<dbReference type="Gene3D" id="3.40.50.300">
    <property type="entry name" value="P-loop containing nucleotide triphosphate hydrolases"/>
    <property type="match status" value="2"/>
</dbReference>
<dbReference type="EMBL" id="MLJW01000138">
    <property type="protein sequence ID" value="OIQ97071.1"/>
    <property type="molecule type" value="Genomic_DNA"/>
</dbReference>
<proteinExistence type="predicted"/>
<gene>
    <name evidence="10" type="primary">rhlE_20</name>
    <name evidence="10" type="ORF">GALL_208960</name>
</gene>
<sequence>MHNDPSTVTFSSLALSEPIQRAIAEKGYTTPSPIQAKTIPHLLEGRDLIGLAQTGTGKTAAFALPLLDRLHRNPVQRQTKRPRALVLTPTRELAIQIGENIARYGKHLQVRHTLVFGGVGEHPQIKSVAVGTDILVATPGRLLDLMSQRHVMLDRIEVFILDEADRMLDMGFAPDVKRIIAQLPPKRQSLLFSATMPESIREIAGRLLVNPVVVEVAPVGTTAELIDQKVCFVARSQKHRLLLHILSRHEGQRVLVFSRTKHGANRLAKNLSRDGVRADAIHGDKTQGARQRALGSFRDGTVPVLVATDIAARGIDVKEIGLVVNFDLPEEPEAYVHRIGRTARAGASGLAVAFCDHEERSLLRDIQKLIRKTIPVDNDHPFVDGDSSQQPQQDFQRQPRQQGRPQHRQSSQQQRSRQPQAESRSQRPAAHAPAHAPAQAHHRDGRHPQGQAHAAPAKATSLRSRLFSRFGHR</sequence>
<feature type="domain" description="Helicase ATP-binding" evidence="7">
    <location>
        <begin position="39"/>
        <end position="214"/>
    </location>
</feature>
<evidence type="ECO:0000256" key="3">
    <source>
        <dbReference type="ARBA" id="ARBA00022801"/>
    </source>
</evidence>
<dbReference type="InterPro" id="IPR050079">
    <property type="entry name" value="DEAD_box_RNA_helicase"/>
</dbReference>
<dbReference type="SMART" id="SM00487">
    <property type="entry name" value="DEXDc"/>
    <property type="match status" value="1"/>
</dbReference>
<reference evidence="10" key="1">
    <citation type="submission" date="2016-10" db="EMBL/GenBank/DDBJ databases">
        <title>Sequence of Gallionella enrichment culture.</title>
        <authorList>
            <person name="Poehlein A."/>
            <person name="Muehling M."/>
            <person name="Daniel R."/>
        </authorList>
    </citation>
    <scope>NUCLEOTIDE SEQUENCE</scope>
</reference>
<dbReference type="EC" id="3.6.4.13" evidence="10"/>
<feature type="region of interest" description="Disordered" evidence="6">
    <location>
        <begin position="376"/>
        <end position="473"/>
    </location>
</feature>
<evidence type="ECO:0000256" key="1">
    <source>
        <dbReference type="ARBA" id="ARBA00022490"/>
    </source>
</evidence>
<evidence type="ECO:0000259" key="9">
    <source>
        <dbReference type="PROSITE" id="PS51195"/>
    </source>
</evidence>
<evidence type="ECO:0000313" key="10">
    <source>
        <dbReference type="EMBL" id="OIQ97071.1"/>
    </source>
</evidence>
<dbReference type="InterPro" id="IPR011545">
    <property type="entry name" value="DEAD/DEAH_box_helicase_dom"/>
</dbReference>
<keyword evidence="5" id="KW-0067">ATP-binding</keyword>
<feature type="compositionally biased region" description="Low complexity" evidence="6">
    <location>
        <begin position="387"/>
        <end position="439"/>
    </location>
</feature>
<dbReference type="InterPro" id="IPR001650">
    <property type="entry name" value="Helicase_C-like"/>
</dbReference>
<dbReference type="PROSITE" id="PS51195">
    <property type="entry name" value="Q_MOTIF"/>
    <property type="match status" value="1"/>
</dbReference>
<dbReference type="Pfam" id="PF00271">
    <property type="entry name" value="Helicase_C"/>
    <property type="match status" value="1"/>
</dbReference>
<dbReference type="InterPro" id="IPR014001">
    <property type="entry name" value="Helicase_ATP-bd"/>
</dbReference>
<evidence type="ECO:0000256" key="2">
    <source>
        <dbReference type="ARBA" id="ARBA00022741"/>
    </source>
</evidence>
<evidence type="ECO:0000256" key="6">
    <source>
        <dbReference type="SAM" id="MobiDB-lite"/>
    </source>
</evidence>